<gene>
    <name evidence="4" type="ORF">ACHAXA_010037</name>
</gene>
<feature type="compositionally biased region" description="Basic and acidic residues" evidence="2">
    <location>
        <begin position="258"/>
        <end position="276"/>
    </location>
</feature>
<dbReference type="PANTHER" id="PTHR23355:SF30">
    <property type="entry name" value="DIS3-LIKE EXONUCLEASE 1"/>
    <property type="match status" value="1"/>
</dbReference>
<name>A0ABD3RGM8_9STRA</name>
<comment type="caution">
    <text evidence="4">The sequence shown here is derived from an EMBL/GenBank/DDBJ whole genome shotgun (WGS) entry which is preliminary data.</text>
</comment>
<feature type="domain" description="RNB" evidence="3">
    <location>
        <begin position="68"/>
        <end position="457"/>
    </location>
</feature>
<organism evidence="4 5">
    <name type="scientific">Cyclostephanos tholiformis</name>
    <dbReference type="NCBI Taxonomy" id="382380"/>
    <lineage>
        <taxon>Eukaryota</taxon>
        <taxon>Sar</taxon>
        <taxon>Stramenopiles</taxon>
        <taxon>Ochrophyta</taxon>
        <taxon>Bacillariophyta</taxon>
        <taxon>Coscinodiscophyceae</taxon>
        <taxon>Thalassiosirophycidae</taxon>
        <taxon>Stephanodiscales</taxon>
        <taxon>Stephanodiscaceae</taxon>
        <taxon>Cyclostephanos</taxon>
    </lineage>
</organism>
<dbReference type="SUPFAM" id="SSF50249">
    <property type="entry name" value="Nucleic acid-binding proteins"/>
    <property type="match status" value="1"/>
</dbReference>
<feature type="region of interest" description="Disordered" evidence="2">
    <location>
        <begin position="257"/>
        <end position="276"/>
    </location>
</feature>
<dbReference type="InterPro" id="IPR012340">
    <property type="entry name" value="NA-bd_OB-fold"/>
</dbReference>
<dbReference type="EMBL" id="JALLPB020000220">
    <property type="protein sequence ID" value="KAL3812065.1"/>
    <property type="molecule type" value="Genomic_DNA"/>
</dbReference>
<dbReference type="Pfam" id="PF00773">
    <property type="entry name" value="RNB"/>
    <property type="match status" value="1"/>
</dbReference>
<reference evidence="4 5" key="1">
    <citation type="submission" date="2024-10" db="EMBL/GenBank/DDBJ databases">
        <title>Updated reference genomes for cyclostephanoid diatoms.</title>
        <authorList>
            <person name="Roberts W.R."/>
            <person name="Alverson A.J."/>
        </authorList>
    </citation>
    <scope>NUCLEOTIDE SEQUENCE [LARGE SCALE GENOMIC DNA]</scope>
    <source>
        <strain evidence="4 5">AJA228-03</strain>
    </source>
</reference>
<dbReference type="InterPro" id="IPR001900">
    <property type="entry name" value="RNase_II/R"/>
</dbReference>
<dbReference type="Proteomes" id="UP001530377">
    <property type="component" value="Unassembled WGS sequence"/>
</dbReference>
<evidence type="ECO:0000313" key="5">
    <source>
        <dbReference type="Proteomes" id="UP001530377"/>
    </source>
</evidence>
<dbReference type="InterPro" id="IPR050180">
    <property type="entry name" value="RNR_Ribonuclease"/>
</dbReference>
<proteinExistence type="predicted"/>
<sequence length="609" mass="68606">MLLGKMKRKRTSRGAFDLLVELGAWDIHEDTSLLRSGFPVRFTDEEMRASIDAECTARTDPDELLGIRRDLRHFKVYTIDGESTSDIDDGISVEVLEDGGGGRDGGTTRYRYWIHIADVDRWAPRGSELLGVAERRGTSLYLPTMTLCMFPENMSSGVMSLESGTDKCALSLGVELNPDGTIDPSSIIVTPSLVHVNYRLTYDQVDEMLDEGVGYTEEWEIGALLFAAIKRRGHRVRRGSTEGMVPYPIPKSIVTATKRRDARSEDTSGVGGERRRENYDISLKIETTHNSGTNMTAIGTTMTTTTKGVSDGACNEAHYDPYCSPVSSSHLIVTEMMILAGEAIGKWQMLQPKQDGTAIEGGRIELPNTLKLPFRCQAAPEYKSRESEARRMDFLLQMNKRYPHAWYTRRFFNKVSVSTTPGPHFGMGLDCYIQWTSPIRRLTDLQVHAELKRYLRRKRVNELLRAGHPIPSELTDMDLGYDTSKMNEIDPIDFTSGLGMIFAGRPVQSSSSNYWLFEYIRRLVDEADEEVMFESIILGCVNKERFQYAVYVYELGLEHRYLSETGKLEEGRRLWLKVSSVNPRMELLTFSLASRSGGIHAQQMSAPAA</sequence>
<evidence type="ECO:0000259" key="3">
    <source>
        <dbReference type="SMART" id="SM00955"/>
    </source>
</evidence>
<dbReference type="SMART" id="SM00955">
    <property type="entry name" value="RNB"/>
    <property type="match status" value="1"/>
</dbReference>
<evidence type="ECO:0000256" key="2">
    <source>
        <dbReference type="SAM" id="MobiDB-lite"/>
    </source>
</evidence>
<dbReference type="AlphaFoldDB" id="A0ABD3RGM8"/>
<evidence type="ECO:0000256" key="1">
    <source>
        <dbReference type="ARBA" id="ARBA00016366"/>
    </source>
</evidence>
<dbReference type="PANTHER" id="PTHR23355">
    <property type="entry name" value="RIBONUCLEASE"/>
    <property type="match status" value="1"/>
</dbReference>
<keyword evidence="5" id="KW-1185">Reference proteome</keyword>
<evidence type="ECO:0000313" key="4">
    <source>
        <dbReference type="EMBL" id="KAL3812065.1"/>
    </source>
</evidence>
<accession>A0ABD3RGM8</accession>
<protein>
    <recommendedName>
        <fullName evidence="1">DIS3-like exonuclease 1</fullName>
    </recommendedName>
</protein>